<dbReference type="Proteomes" id="UP001189757">
    <property type="component" value="Unassembled WGS sequence"/>
</dbReference>
<dbReference type="RefSeq" id="WP_316680805.1">
    <property type="nucleotide sequence ID" value="NZ_CATZLL010000004.1"/>
</dbReference>
<accession>A0ABM9K2M9</accession>
<gene>
    <name evidence="1" type="ORF">LMG18101_01731</name>
</gene>
<reference evidence="1 2" key="1">
    <citation type="submission" date="2023-07" db="EMBL/GenBank/DDBJ databases">
        <authorList>
            <person name="Peeters C."/>
        </authorList>
    </citation>
    <scope>NUCLEOTIDE SEQUENCE [LARGE SCALE GENOMIC DNA]</scope>
    <source>
        <strain evidence="1 2">LMG 18101</strain>
    </source>
</reference>
<proteinExistence type="predicted"/>
<organism evidence="1 2">
    <name type="scientific">Ralstonia flaminis</name>
    <dbReference type="NCBI Taxonomy" id="3058597"/>
    <lineage>
        <taxon>Bacteria</taxon>
        <taxon>Pseudomonadati</taxon>
        <taxon>Pseudomonadota</taxon>
        <taxon>Betaproteobacteria</taxon>
        <taxon>Burkholderiales</taxon>
        <taxon>Burkholderiaceae</taxon>
        <taxon>Ralstonia</taxon>
    </lineage>
</organism>
<name>A0ABM9K2M9_9RALS</name>
<protein>
    <submittedName>
        <fullName evidence="1">Uncharacterized protein</fullName>
    </submittedName>
</protein>
<dbReference type="EMBL" id="CATZLL010000004">
    <property type="protein sequence ID" value="CAJ0812914.1"/>
    <property type="molecule type" value="Genomic_DNA"/>
</dbReference>
<comment type="caution">
    <text evidence="1">The sequence shown here is derived from an EMBL/GenBank/DDBJ whole genome shotgun (WGS) entry which is preliminary data.</text>
</comment>
<evidence type="ECO:0000313" key="2">
    <source>
        <dbReference type="Proteomes" id="UP001189757"/>
    </source>
</evidence>
<sequence>MAGFKVFNDSDQSIWVTIYDPFGQQIGYGNVDKGKNHEFTSGFYAIGSQYKLLAEYPTAEPHRWTTTTRQYLTKTDHDSIHLRGDASGGHWHNP</sequence>
<keyword evidence="2" id="KW-1185">Reference proteome</keyword>
<evidence type="ECO:0000313" key="1">
    <source>
        <dbReference type="EMBL" id="CAJ0812914.1"/>
    </source>
</evidence>